<dbReference type="EMBL" id="FNVG01000022">
    <property type="protein sequence ID" value="SEG59706.1"/>
    <property type="molecule type" value="Genomic_DNA"/>
</dbReference>
<gene>
    <name evidence="2" type="ORF">SAMN04488244_12246</name>
</gene>
<evidence type="ECO:0000313" key="3">
    <source>
        <dbReference type="Proteomes" id="UP000236721"/>
    </source>
</evidence>
<feature type="chain" id="PRO_5009293735" description="Lipoprotein" evidence="1">
    <location>
        <begin position="28"/>
        <end position="119"/>
    </location>
</feature>
<dbReference type="PROSITE" id="PS51257">
    <property type="entry name" value="PROKAR_LIPOPROTEIN"/>
    <property type="match status" value="1"/>
</dbReference>
<dbReference type="Pfam" id="PF10973">
    <property type="entry name" value="DUF2799"/>
    <property type="match status" value="1"/>
</dbReference>
<organism evidence="2 3">
    <name type="scientific">Vibrio hangzhouensis</name>
    <dbReference type="NCBI Taxonomy" id="462991"/>
    <lineage>
        <taxon>Bacteria</taxon>
        <taxon>Pseudomonadati</taxon>
        <taxon>Pseudomonadota</taxon>
        <taxon>Gammaproteobacteria</taxon>
        <taxon>Vibrionales</taxon>
        <taxon>Vibrionaceae</taxon>
        <taxon>Vibrio</taxon>
    </lineage>
</organism>
<dbReference type="Proteomes" id="UP000236721">
    <property type="component" value="Unassembled WGS sequence"/>
</dbReference>
<name>A0A1H6BHK2_9VIBR</name>
<reference evidence="3" key="1">
    <citation type="submission" date="2016-10" db="EMBL/GenBank/DDBJ databases">
        <authorList>
            <person name="Varghese N."/>
            <person name="Submissions S."/>
        </authorList>
    </citation>
    <scope>NUCLEOTIDE SEQUENCE [LARGE SCALE GENOMIC DNA]</scope>
    <source>
        <strain evidence="3">CGMCC 1.7062</strain>
    </source>
</reference>
<sequence>MVRLFFTLVAVMLTACASQLGPGTSLAQDWTLFGEEQAQVGYEKLSFQELQSSAKIELTDPLYQAYSSGYEKGRTEYCQQDPRLLGKRGEMYRGICDELRPTFRTWYMNGKASRGRYSY</sequence>
<evidence type="ECO:0008006" key="4">
    <source>
        <dbReference type="Google" id="ProtNLM"/>
    </source>
</evidence>
<accession>A0A1H6BHK2</accession>
<dbReference type="AlphaFoldDB" id="A0A1H6BHK2"/>
<proteinExistence type="predicted"/>
<keyword evidence="1" id="KW-0732">Signal</keyword>
<keyword evidence="3" id="KW-1185">Reference proteome</keyword>
<evidence type="ECO:0000313" key="2">
    <source>
        <dbReference type="EMBL" id="SEG59706.1"/>
    </source>
</evidence>
<dbReference type="InterPro" id="IPR021242">
    <property type="entry name" value="DUF2799"/>
</dbReference>
<dbReference type="OrthoDB" id="5917937at2"/>
<feature type="signal peptide" evidence="1">
    <location>
        <begin position="1"/>
        <end position="27"/>
    </location>
</feature>
<dbReference type="RefSeq" id="WP_103881782.1">
    <property type="nucleotide sequence ID" value="NZ_FNVG01000022.1"/>
</dbReference>
<evidence type="ECO:0000256" key="1">
    <source>
        <dbReference type="SAM" id="SignalP"/>
    </source>
</evidence>
<protein>
    <recommendedName>
        <fullName evidence="4">Lipoprotein</fullName>
    </recommendedName>
</protein>